<evidence type="ECO:0000256" key="3">
    <source>
        <dbReference type="ARBA" id="ARBA00023163"/>
    </source>
</evidence>
<name>A0A934KPV4_9FLAO</name>
<gene>
    <name evidence="5" type="ORF">JEM65_04590</name>
</gene>
<dbReference type="InterPro" id="IPR014710">
    <property type="entry name" value="RmlC-like_jellyroll"/>
</dbReference>
<evidence type="ECO:0000313" key="5">
    <source>
        <dbReference type="EMBL" id="MBJ7879935.1"/>
    </source>
</evidence>
<evidence type="ECO:0000259" key="4">
    <source>
        <dbReference type="PROSITE" id="PS01124"/>
    </source>
</evidence>
<dbReference type="InterPro" id="IPR020449">
    <property type="entry name" value="Tscrpt_reg_AraC-type_HTH"/>
</dbReference>
<dbReference type="Gene3D" id="1.10.10.60">
    <property type="entry name" value="Homeodomain-like"/>
    <property type="match status" value="1"/>
</dbReference>
<dbReference type="PANTHER" id="PTHR43280:SF32">
    <property type="entry name" value="TRANSCRIPTIONAL REGULATORY PROTEIN"/>
    <property type="match status" value="1"/>
</dbReference>
<dbReference type="Proteomes" id="UP000662373">
    <property type="component" value="Unassembled WGS sequence"/>
</dbReference>
<sequence>MNSNIKVKDEAKEQNSIKIEPFRKEVRTTSPHKHNKYLEIIYLTQGSGHHIIDDRKFTINVPVVFIVRTEQVHCWEITSEPDGFVAIIKKEFAMTCLDNEIKQLIANISSYSCLFPKDTTSVSQLFQLLSEEYKTVHSNKTIVIEGLLKALLAKMLQESGFESPFTPTAQTWYQQLRYLLAQEKNLINKVSHYADILNTSPQNLNASCRKENNQSAAEVISEYTINEAKRLLLYTTLNISEISFKLNFSDNSHFTKYFKKYTGNTPTAFRDQSN</sequence>
<dbReference type="Gene3D" id="2.60.120.10">
    <property type="entry name" value="Jelly Rolls"/>
    <property type="match status" value="1"/>
</dbReference>
<dbReference type="SUPFAM" id="SSF46689">
    <property type="entry name" value="Homeodomain-like"/>
    <property type="match status" value="1"/>
</dbReference>
<keyword evidence="3" id="KW-0804">Transcription</keyword>
<dbReference type="Pfam" id="PF12833">
    <property type="entry name" value="HTH_18"/>
    <property type="match status" value="1"/>
</dbReference>
<evidence type="ECO:0000313" key="6">
    <source>
        <dbReference type="Proteomes" id="UP000662373"/>
    </source>
</evidence>
<feature type="domain" description="HTH araC/xylS-type" evidence="4">
    <location>
        <begin position="173"/>
        <end position="272"/>
    </location>
</feature>
<dbReference type="InterPro" id="IPR037923">
    <property type="entry name" value="HTH-like"/>
</dbReference>
<dbReference type="AlphaFoldDB" id="A0A934KPV4"/>
<dbReference type="SMART" id="SM00342">
    <property type="entry name" value="HTH_ARAC"/>
    <property type="match status" value="1"/>
</dbReference>
<keyword evidence="6" id="KW-1185">Reference proteome</keyword>
<evidence type="ECO:0000256" key="1">
    <source>
        <dbReference type="ARBA" id="ARBA00023015"/>
    </source>
</evidence>
<dbReference type="GO" id="GO:0043565">
    <property type="term" value="F:sequence-specific DNA binding"/>
    <property type="evidence" value="ECO:0007669"/>
    <property type="project" value="InterPro"/>
</dbReference>
<dbReference type="InterPro" id="IPR018060">
    <property type="entry name" value="HTH_AraC"/>
</dbReference>
<dbReference type="GO" id="GO:0003700">
    <property type="term" value="F:DNA-binding transcription factor activity"/>
    <property type="evidence" value="ECO:0007669"/>
    <property type="project" value="InterPro"/>
</dbReference>
<dbReference type="EMBL" id="JAEHJZ010000007">
    <property type="protein sequence ID" value="MBJ7879935.1"/>
    <property type="molecule type" value="Genomic_DNA"/>
</dbReference>
<keyword evidence="2" id="KW-0238">DNA-binding</keyword>
<organism evidence="5 6">
    <name type="scientific">Gelidibacter salicanalis</name>
    <dbReference type="NCBI Taxonomy" id="291193"/>
    <lineage>
        <taxon>Bacteria</taxon>
        <taxon>Pseudomonadati</taxon>
        <taxon>Bacteroidota</taxon>
        <taxon>Flavobacteriia</taxon>
        <taxon>Flavobacteriales</taxon>
        <taxon>Flavobacteriaceae</taxon>
        <taxon>Gelidibacter</taxon>
    </lineage>
</organism>
<dbReference type="InterPro" id="IPR009057">
    <property type="entry name" value="Homeodomain-like_sf"/>
</dbReference>
<comment type="caution">
    <text evidence="5">The sequence shown here is derived from an EMBL/GenBank/DDBJ whole genome shotgun (WGS) entry which is preliminary data.</text>
</comment>
<dbReference type="SUPFAM" id="SSF51215">
    <property type="entry name" value="Regulatory protein AraC"/>
    <property type="match status" value="1"/>
</dbReference>
<dbReference type="PANTHER" id="PTHR43280">
    <property type="entry name" value="ARAC-FAMILY TRANSCRIPTIONAL REGULATOR"/>
    <property type="match status" value="1"/>
</dbReference>
<keyword evidence="1" id="KW-0805">Transcription regulation</keyword>
<proteinExistence type="predicted"/>
<evidence type="ECO:0000256" key="2">
    <source>
        <dbReference type="ARBA" id="ARBA00023125"/>
    </source>
</evidence>
<reference evidence="5 6" key="1">
    <citation type="submission" date="2020-09" db="EMBL/GenBank/DDBJ databases">
        <title>Draft genome of Gelidibacter salicanalis PAMC21136.</title>
        <authorList>
            <person name="Park H."/>
        </authorList>
    </citation>
    <scope>NUCLEOTIDE SEQUENCE [LARGE SCALE GENOMIC DNA]</scope>
    <source>
        <strain evidence="5 6">PAMC21136</strain>
    </source>
</reference>
<dbReference type="PROSITE" id="PS01124">
    <property type="entry name" value="HTH_ARAC_FAMILY_2"/>
    <property type="match status" value="1"/>
</dbReference>
<dbReference type="PRINTS" id="PR00032">
    <property type="entry name" value="HTHARAC"/>
</dbReference>
<accession>A0A934KPV4</accession>
<protein>
    <submittedName>
        <fullName evidence="5">Helix-turn-helix domain-containing protein</fullName>
    </submittedName>
</protein>